<protein>
    <submittedName>
        <fullName evidence="3">Arsenate reductase</fullName>
    </submittedName>
</protein>
<dbReference type="PROSITE" id="PS51353">
    <property type="entry name" value="ARSC"/>
    <property type="match status" value="1"/>
</dbReference>
<name>A0A1M6B4Q5_9FLAO</name>
<dbReference type="Pfam" id="PF03960">
    <property type="entry name" value="ArsC"/>
    <property type="match status" value="1"/>
</dbReference>
<gene>
    <name evidence="3" type="ORF">SAMN05444363_0554</name>
</gene>
<dbReference type="Proteomes" id="UP000184488">
    <property type="component" value="Unassembled WGS sequence"/>
</dbReference>
<accession>A0A1M6B4Q5</accession>
<organism evidence="3 4">
    <name type="scientific">Flavobacterium terrae</name>
    <dbReference type="NCBI Taxonomy" id="415425"/>
    <lineage>
        <taxon>Bacteria</taxon>
        <taxon>Pseudomonadati</taxon>
        <taxon>Bacteroidota</taxon>
        <taxon>Flavobacteriia</taxon>
        <taxon>Flavobacteriales</taxon>
        <taxon>Flavobacteriaceae</taxon>
        <taxon>Flavobacterium</taxon>
    </lineage>
</organism>
<dbReference type="OrthoDB" id="1120494at2"/>
<proteinExistence type="inferred from homology"/>
<evidence type="ECO:0000256" key="2">
    <source>
        <dbReference type="PROSITE-ProRule" id="PRU01282"/>
    </source>
</evidence>
<dbReference type="PANTHER" id="PTHR30041:SF8">
    <property type="entry name" value="PROTEIN YFFB"/>
    <property type="match status" value="1"/>
</dbReference>
<evidence type="ECO:0000256" key="1">
    <source>
        <dbReference type="ARBA" id="ARBA00007198"/>
    </source>
</evidence>
<dbReference type="RefSeq" id="WP_073308365.1">
    <property type="nucleotide sequence ID" value="NZ_FQZI01000001.1"/>
</dbReference>
<sequence>MRKIYYLKTCSTCQRILKSLPKLDTFELQDIKTEPMTVKQVDEMQAMAGSYEVLFSKRATLYKEMGLKDEKLTEADFKRYILEHYTFLSRPVIIADGKIFVGNSAKVVDTAIQFLSNE</sequence>
<dbReference type="PANTHER" id="PTHR30041">
    <property type="entry name" value="ARSENATE REDUCTASE"/>
    <property type="match status" value="1"/>
</dbReference>
<dbReference type="STRING" id="415425.SAMN05444363_0554"/>
<evidence type="ECO:0000313" key="4">
    <source>
        <dbReference type="Proteomes" id="UP000184488"/>
    </source>
</evidence>
<comment type="similarity">
    <text evidence="1 2">Belongs to the ArsC family.</text>
</comment>
<dbReference type="EMBL" id="FQZI01000001">
    <property type="protein sequence ID" value="SHI43637.1"/>
    <property type="molecule type" value="Genomic_DNA"/>
</dbReference>
<dbReference type="AlphaFoldDB" id="A0A1M6B4Q5"/>
<dbReference type="SUPFAM" id="SSF52833">
    <property type="entry name" value="Thioredoxin-like"/>
    <property type="match status" value="1"/>
</dbReference>
<reference evidence="4" key="1">
    <citation type="submission" date="2016-11" db="EMBL/GenBank/DDBJ databases">
        <authorList>
            <person name="Varghese N."/>
            <person name="Submissions S."/>
        </authorList>
    </citation>
    <scope>NUCLEOTIDE SEQUENCE [LARGE SCALE GENOMIC DNA]</scope>
    <source>
        <strain evidence="4">DSM 18829</strain>
    </source>
</reference>
<dbReference type="InterPro" id="IPR036249">
    <property type="entry name" value="Thioredoxin-like_sf"/>
</dbReference>
<dbReference type="InterPro" id="IPR006660">
    <property type="entry name" value="Arsenate_reductase-like"/>
</dbReference>
<dbReference type="Gene3D" id="3.40.30.10">
    <property type="entry name" value="Glutaredoxin"/>
    <property type="match status" value="1"/>
</dbReference>
<keyword evidence="4" id="KW-1185">Reference proteome</keyword>
<evidence type="ECO:0000313" key="3">
    <source>
        <dbReference type="EMBL" id="SHI43637.1"/>
    </source>
</evidence>